<comment type="caution">
    <text evidence="1">The sequence shown here is derived from an EMBL/GenBank/DDBJ whole genome shotgun (WGS) entry which is preliminary data.</text>
</comment>
<evidence type="ECO:0000313" key="2">
    <source>
        <dbReference type="Proteomes" id="UP000237105"/>
    </source>
</evidence>
<dbReference type="Proteomes" id="UP000237105">
    <property type="component" value="Unassembled WGS sequence"/>
</dbReference>
<accession>A0A2P5D9I4</accession>
<dbReference type="EMBL" id="JXTB01000053">
    <property type="protein sequence ID" value="PON69944.1"/>
    <property type="molecule type" value="Genomic_DNA"/>
</dbReference>
<organism evidence="1 2">
    <name type="scientific">Parasponia andersonii</name>
    <name type="common">Sponia andersonii</name>
    <dbReference type="NCBI Taxonomy" id="3476"/>
    <lineage>
        <taxon>Eukaryota</taxon>
        <taxon>Viridiplantae</taxon>
        <taxon>Streptophyta</taxon>
        <taxon>Embryophyta</taxon>
        <taxon>Tracheophyta</taxon>
        <taxon>Spermatophyta</taxon>
        <taxon>Magnoliopsida</taxon>
        <taxon>eudicotyledons</taxon>
        <taxon>Gunneridae</taxon>
        <taxon>Pentapetalae</taxon>
        <taxon>rosids</taxon>
        <taxon>fabids</taxon>
        <taxon>Rosales</taxon>
        <taxon>Cannabaceae</taxon>
        <taxon>Parasponia</taxon>
    </lineage>
</organism>
<dbReference type="AlphaFoldDB" id="A0A2P5D9I4"/>
<proteinExistence type="predicted"/>
<keyword evidence="2" id="KW-1185">Reference proteome</keyword>
<gene>
    <name evidence="1" type="ORF">PanWU01x14_084080</name>
</gene>
<reference evidence="2" key="1">
    <citation type="submission" date="2016-06" db="EMBL/GenBank/DDBJ databases">
        <title>Parallel loss of symbiosis genes in relatives of nitrogen-fixing non-legume Parasponia.</title>
        <authorList>
            <person name="Van Velzen R."/>
            <person name="Holmer R."/>
            <person name="Bu F."/>
            <person name="Rutten L."/>
            <person name="Van Zeijl A."/>
            <person name="Liu W."/>
            <person name="Santuari L."/>
            <person name="Cao Q."/>
            <person name="Sharma T."/>
            <person name="Shen D."/>
            <person name="Roswanjaya Y."/>
            <person name="Wardhani T."/>
            <person name="Kalhor M.S."/>
            <person name="Jansen J."/>
            <person name="Van den Hoogen J."/>
            <person name="Gungor B."/>
            <person name="Hartog M."/>
            <person name="Hontelez J."/>
            <person name="Verver J."/>
            <person name="Yang W.-C."/>
            <person name="Schijlen E."/>
            <person name="Repin R."/>
            <person name="Schilthuizen M."/>
            <person name="Schranz E."/>
            <person name="Heidstra R."/>
            <person name="Miyata K."/>
            <person name="Fedorova E."/>
            <person name="Kohlen W."/>
            <person name="Bisseling T."/>
            <person name="Smit S."/>
            <person name="Geurts R."/>
        </authorList>
    </citation>
    <scope>NUCLEOTIDE SEQUENCE [LARGE SCALE GENOMIC DNA]</scope>
    <source>
        <strain evidence="2">cv. WU1-14</strain>
    </source>
</reference>
<evidence type="ECO:0000313" key="1">
    <source>
        <dbReference type="EMBL" id="PON69944.1"/>
    </source>
</evidence>
<protein>
    <submittedName>
        <fullName evidence="1">Uncharacterized protein</fullName>
    </submittedName>
</protein>
<sequence>MKWNPFSFSIHFSLYYGLVNIKLVKYSENLEDKSILNQGM</sequence>
<name>A0A2P5D9I4_PARAD</name>